<proteinExistence type="predicted"/>
<evidence type="ECO:0000313" key="1">
    <source>
        <dbReference type="EMBL" id="CNV14080.1"/>
    </source>
</evidence>
<accession>A0A655EBC4</accession>
<dbReference type="AlphaFoldDB" id="A0A655EBC4"/>
<sequence length="89" mass="10192">MFFIQAVRQGIQVRFFRHGLMEGGVEYCNVFIFQLRERFQRFGDTNQVSRVMQRCERGGIFDALNDGLINDYGAGILLAAVYDTVTNCS</sequence>
<protein>
    <submittedName>
        <fullName evidence="1">Uncharacterized protein</fullName>
    </submittedName>
</protein>
<gene>
    <name evidence="1" type="ORF">ERS008198_04466</name>
</gene>
<name>A0A655EBC4_SALET</name>
<evidence type="ECO:0000313" key="2">
    <source>
        <dbReference type="Proteomes" id="UP000041314"/>
    </source>
</evidence>
<organism evidence="1 2">
    <name type="scientific">Salmonella enterica subsp. enterica serovar Bovismorbificans</name>
    <dbReference type="NCBI Taxonomy" id="58097"/>
    <lineage>
        <taxon>Bacteria</taxon>
        <taxon>Pseudomonadati</taxon>
        <taxon>Pseudomonadota</taxon>
        <taxon>Gammaproteobacteria</taxon>
        <taxon>Enterobacterales</taxon>
        <taxon>Enterobacteriaceae</taxon>
        <taxon>Salmonella</taxon>
    </lineage>
</organism>
<dbReference type="Proteomes" id="UP000041314">
    <property type="component" value="Unassembled WGS sequence"/>
</dbReference>
<dbReference type="EMBL" id="CQPA01000060">
    <property type="protein sequence ID" value="CNV14080.1"/>
    <property type="molecule type" value="Genomic_DNA"/>
</dbReference>
<reference evidence="1 2" key="1">
    <citation type="submission" date="2015-03" db="EMBL/GenBank/DDBJ databases">
        <authorList>
            <consortium name="Pathogen Informatics"/>
        </authorList>
    </citation>
    <scope>NUCLEOTIDE SEQUENCE [LARGE SCALE GENOMIC DNA]</scope>
    <source>
        <strain evidence="1 2">A1104</strain>
    </source>
</reference>